<evidence type="ECO:0000256" key="2">
    <source>
        <dbReference type="ARBA" id="ARBA00022801"/>
    </source>
</evidence>
<evidence type="ECO:0000256" key="5">
    <source>
        <dbReference type="PROSITE-ProRule" id="PRU00679"/>
    </source>
</evidence>
<evidence type="ECO:0000313" key="6">
    <source>
        <dbReference type="EMBL" id="XCG63069.1"/>
    </source>
</evidence>
<name>A0AAU8DLQ0_9ACTN</name>
<dbReference type="PIRSF" id="PIRSF016839">
    <property type="entry name" value="PhP"/>
    <property type="match status" value="1"/>
</dbReference>
<reference evidence="6" key="1">
    <citation type="submission" date="2024-05" db="EMBL/GenBank/DDBJ databases">
        <authorList>
            <person name="Cai S.Y."/>
            <person name="Jin L.M."/>
            <person name="Li H.R."/>
        </authorList>
    </citation>
    <scope>NUCLEOTIDE SEQUENCE</scope>
    <source>
        <strain evidence="6">A5-74</strain>
    </source>
</reference>
<feature type="binding site" evidence="4">
    <location>
        <position position="23"/>
    </location>
    <ligand>
        <name>Zn(2+)</name>
        <dbReference type="ChEBI" id="CHEBI:29105"/>
        <label>1</label>
    </ligand>
</feature>
<feature type="binding site" evidence="4">
    <location>
        <position position="252"/>
    </location>
    <ligand>
        <name>Zn(2+)</name>
        <dbReference type="ChEBI" id="CHEBI:29105"/>
        <label>1</label>
    </ligand>
</feature>
<dbReference type="PANTHER" id="PTHR10819">
    <property type="entry name" value="PHOSPHOTRIESTERASE-RELATED"/>
    <property type="match status" value="1"/>
</dbReference>
<gene>
    <name evidence="6" type="ORF">ABLG96_17935</name>
</gene>
<keyword evidence="1 4" id="KW-0479">Metal-binding</keyword>
<sequence>MTPVIRTVLGDVDPASLGPTDYHEHLFQRTPLLPGDDLDDARASGAEAALLHAAGAAAIVDATPIGLGRRPAETAAISQATGLTVVHVTGVHRGAHYPADFPLLSAPVDELVERFASDLLHGMDSTQVRAGVVKVGVSLWEFTDFERRALQAAGSLGARWGVPLMVHLESGSAAHEVLDVLAAAGCPPERVALAHADRNPDPHLHGELASRGAYLGYDGAARHQRWPDSVLIDCLRAVVDAGHVDRLLLGGDVARRRRYVSYGGMPGLAYLFDRFLPRVRAAVGDLATDRILIDNPSHWLRWEPPMTNGS</sequence>
<feature type="modified residue" description="N6-carboxylysine" evidence="3 5">
    <location>
        <position position="134"/>
    </location>
</feature>
<dbReference type="InterPro" id="IPR032466">
    <property type="entry name" value="Metal_Hydrolase"/>
</dbReference>
<dbReference type="SUPFAM" id="SSF51556">
    <property type="entry name" value="Metallo-dependent hydrolases"/>
    <property type="match status" value="1"/>
</dbReference>
<keyword evidence="2" id="KW-0378">Hydrolase</keyword>
<dbReference type="PANTHER" id="PTHR10819:SF3">
    <property type="entry name" value="PHOSPHOTRIESTERASE-RELATED PROTEIN"/>
    <property type="match status" value="1"/>
</dbReference>
<accession>A0AAU8DLQ0</accession>
<comment type="cofactor">
    <cofactor evidence="4">
        <name>a divalent metal cation</name>
        <dbReference type="ChEBI" id="CHEBI:60240"/>
    </cofactor>
    <text evidence="4">Binds 2 divalent metal cations per subunit.</text>
</comment>
<dbReference type="AlphaFoldDB" id="A0AAU8DLQ0"/>
<organism evidence="6">
    <name type="scientific">Nakamurella sp. A5-74</name>
    <dbReference type="NCBI Taxonomy" id="3158264"/>
    <lineage>
        <taxon>Bacteria</taxon>
        <taxon>Bacillati</taxon>
        <taxon>Actinomycetota</taxon>
        <taxon>Actinomycetes</taxon>
        <taxon>Nakamurellales</taxon>
        <taxon>Nakamurellaceae</taxon>
        <taxon>Nakamurella</taxon>
    </lineage>
</organism>
<dbReference type="Gene3D" id="3.20.20.140">
    <property type="entry name" value="Metal-dependent hydrolases"/>
    <property type="match status" value="1"/>
</dbReference>
<dbReference type="RefSeq" id="WP_353648684.1">
    <property type="nucleotide sequence ID" value="NZ_CP159218.1"/>
</dbReference>
<feature type="binding site" evidence="4">
    <location>
        <position position="25"/>
    </location>
    <ligand>
        <name>Zn(2+)</name>
        <dbReference type="ChEBI" id="CHEBI:29105"/>
        <label>1</label>
    </ligand>
</feature>
<feature type="binding site" description="via carbamate group" evidence="4">
    <location>
        <position position="134"/>
    </location>
    <ligand>
        <name>Zn(2+)</name>
        <dbReference type="ChEBI" id="CHEBI:29105"/>
        <label>2</label>
    </ligand>
</feature>
<dbReference type="GO" id="GO:0016787">
    <property type="term" value="F:hydrolase activity"/>
    <property type="evidence" value="ECO:0007669"/>
    <property type="project" value="UniProtKB-KW"/>
</dbReference>
<proteinExistence type="inferred from homology"/>
<evidence type="ECO:0000256" key="4">
    <source>
        <dbReference type="PIRSR" id="PIRSR601559-51"/>
    </source>
</evidence>
<dbReference type="PROSITE" id="PS51347">
    <property type="entry name" value="PHOSPHOTRIESTERASE_2"/>
    <property type="match status" value="1"/>
</dbReference>
<feature type="binding site" description="via carbamate group" evidence="4">
    <location>
        <position position="134"/>
    </location>
    <ligand>
        <name>Zn(2+)</name>
        <dbReference type="ChEBI" id="CHEBI:29105"/>
        <label>1</label>
    </ligand>
</feature>
<feature type="binding site" evidence="4">
    <location>
        <position position="167"/>
    </location>
    <ligand>
        <name>Zn(2+)</name>
        <dbReference type="ChEBI" id="CHEBI:29105"/>
        <label>2</label>
    </ligand>
</feature>
<evidence type="ECO:0000256" key="3">
    <source>
        <dbReference type="PIRSR" id="PIRSR601559-50"/>
    </source>
</evidence>
<comment type="similarity">
    <text evidence="5">Belongs to the metallo-dependent hydrolases superfamily. Phosphotriesterase family.</text>
</comment>
<dbReference type="InterPro" id="IPR001559">
    <property type="entry name" value="Phosphotriesterase"/>
</dbReference>
<dbReference type="EMBL" id="CP159218">
    <property type="protein sequence ID" value="XCG63069.1"/>
    <property type="molecule type" value="Genomic_DNA"/>
</dbReference>
<evidence type="ECO:0000256" key="1">
    <source>
        <dbReference type="ARBA" id="ARBA00022723"/>
    </source>
</evidence>
<feature type="binding site" evidence="4">
    <location>
        <position position="195"/>
    </location>
    <ligand>
        <name>Zn(2+)</name>
        <dbReference type="ChEBI" id="CHEBI:29105"/>
        <label>2</label>
    </ligand>
</feature>
<dbReference type="GO" id="GO:0008270">
    <property type="term" value="F:zinc ion binding"/>
    <property type="evidence" value="ECO:0007669"/>
    <property type="project" value="InterPro"/>
</dbReference>
<protein>
    <submittedName>
        <fullName evidence="6">Aryldialkylphosphatase</fullName>
    </submittedName>
</protein>
<dbReference type="Pfam" id="PF02126">
    <property type="entry name" value="PTE"/>
    <property type="match status" value="1"/>
</dbReference>